<proteinExistence type="predicted"/>
<dbReference type="EMBL" id="UFQT01000302">
    <property type="protein sequence ID" value="SSX23021.1"/>
    <property type="molecule type" value="Genomic_DNA"/>
</dbReference>
<name>A0A336M118_CULSO</name>
<feature type="region of interest" description="Disordered" evidence="5">
    <location>
        <begin position="522"/>
        <end position="544"/>
    </location>
</feature>
<feature type="transmembrane region" description="Helical" evidence="6">
    <location>
        <begin position="427"/>
        <end position="450"/>
    </location>
</feature>
<dbReference type="VEuPathDB" id="VectorBase:CSON008041"/>
<evidence type="ECO:0000313" key="9">
    <source>
        <dbReference type="EMBL" id="SSX23021.1"/>
    </source>
</evidence>
<dbReference type="InterPro" id="IPR047843">
    <property type="entry name" value="WLS-like_TM"/>
</dbReference>
<evidence type="ECO:0000256" key="3">
    <source>
        <dbReference type="ARBA" id="ARBA00022989"/>
    </source>
</evidence>
<evidence type="ECO:0000256" key="2">
    <source>
        <dbReference type="ARBA" id="ARBA00022692"/>
    </source>
</evidence>
<dbReference type="InterPro" id="IPR040416">
    <property type="entry name" value="TMEM181"/>
</dbReference>
<evidence type="ECO:0000256" key="1">
    <source>
        <dbReference type="ARBA" id="ARBA00004141"/>
    </source>
</evidence>
<dbReference type="PANTHER" id="PTHR31918:SF1">
    <property type="entry name" value="TRANSMEMBRANE PROTEIN 181"/>
    <property type="match status" value="1"/>
</dbReference>
<keyword evidence="2 6" id="KW-0812">Transmembrane</keyword>
<evidence type="ECO:0000256" key="4">
    <source>
        <dbReference type="ARBA" id="ARBA00023136"/>
    </source>
</evidence>
<feature type="domain" description="TMEM181 GOLD" evidence="8">
    <location>
        <begin position="122"/>
        <end position="240"/>
    </location>
</feature>
<feature type="transmembrane region" description="Helical" evidence="6">
    <location>
        <begin position="72"/>
        <end position="93"/>
    </location>
</feature>
<keyword evidence="4 6" id="KW-0472">Membrane</keyword>
<sequence length="544" mass="63599">MKFELKMAKIPTNAEYSYHLPTGGVILKIRNFLSQFSDLFSEFNKYIAPAYHHDRCERSVSMRLYKMHKREIVMVFMAFFACFGLGIFIGLAGPPITWSSEISSTNLVPNQTIKNNDFLATGPFAMKTPLLTTYSQQLWLIAVMKIDNKDDEIVDKSFQVNVEIDGITVKHKPVSVLPKHMAKNRTRHLKCKRSLCEEFTILHLGFLDFAHYVITVRFFDMQQFHQRYHINELNFFFKTYNPAFTQIEIWFRFIFLFSTFVVTCWYAHTLRKYPILDWSIEQKWVALLLPLLVLFNNPIFPLVFLVNSWLPGMIDAIFQTTFLCALMMFWLCIYHGLRQNERRFLKFYVPKILVILPLWLCAVNLACQEKLNELRDPTFSHFVDNGNYNNFQTMFFIAGFVYLLYLAILVLRAYSELRSMPYFDMRLKFLTILMLFVMSITVTVTMGRFGFGVLEDNFVANLSTTYKSSAEFMCFYGLLNFYLYTMAYSYSPDEQAQVEPRAITKDNPAFSMVNDSDSEVIYGNEDDARRPLNSGGKGNDYDSD</sequence>
<feature type="transmembrane region" description="Helical" evidence="6">
    <location>
        <begin position="394"/>
        <end position="415"/>
    </location>
</feature>
<dbReference type="Pfam" id="PF21885">
    <property type="entry name" value="TMEM181_GOLD"/>
    <property type="match status" value="1"/>
</dbReference>
<feature type="transmembrane region" description="Helical" evidence="6">
    <location>
        <begin position="287"/>
        <end position="310"/>
    </location>
</feature>
<evidence type="ECO:0000259" key="7">
    <source>
        <dbReference type="Pfam" id="PF06664"/>
    </source>
</evidence>
<dbReference type="AlphaFoldDB" id="A0A336M118"/>
<comment type="subcellular location">
    <subcellularLocation>
        <location evidence="1">Membrane</location>
        <topology evidence="1">Multi-pass membrane protein</topology>
    </subcellularLocation>
</comment>
<dbReference type="PANTHER" id="PTHR31918">
    <property type="entry name" value="TRANSMEMBRANE PROTEIN 181"/>
    <property type="match status" value="1"/>
</dbReference>
<dbReference type="InterPro" id="IPR054077">
    <property type="entry name" value="TMEM181_GOLD"/>
</dbReference>
<protein>
    <submittedName>
        <fullName evidence="9">CSON008041 protein</fullName>
    </submittedName>
</protein>
<keyword evidence="3 6" id="KW-1133">Transmembrane helix</keyword>
<dbReference type="GO" id="GO:0016020">
    <property type="term" value="C:membrane"/>
    <property type="evidence" value="ECO:0007669"/>
    <property type="project" value="UniProtKB-SubCell"/>
</dbReference>
<dbReference type="GO" id="GO:0015643">
    <property type="term" value="F:toxic substance binding"/>
    <property type="evidence" value="ECO:0007669"/>
    <property type="project" value="InterPro"/>
</dbReference>
<feature type="transmembrane region" description="Helical" evidence="6">
    <location>
        <begin position="470"/>
        <end position="491"/>
    </location>
</feature>
<reference evidence="9" key="1">
    <citation type="submission" date="2018-07" db="EMBL/GenBank/DDBJ databases">
        <authorList>
            <person name="Quirk P.G."/>
            <person name="Krulwich T.A."/>
        </authorList>
    </citation>
    <scope>NUCLEOTIDE SEQUENCE</scope>
</reference>
<feature type="transmembrane region" description="Helical" evidence="6">
    <location>
        <begin position="249"/>
        <end position="267"/>
    </location>
</feature>
<dbReference type="OMA" id="QLWVIAK"/>
<accession>A0A336M118</accession>
<evidence type="ECO:0000256" key="5">
    <source>
        <dbReference type="SAM" id="MobiDB-lite"/>
    </source>
</evidence>
<evidence type="ECO:0000259" key="8">
    <source>
        <dbReference type="Pfam" id="PF21885"/>
    </source>
</evidence>
<gene>
    <name evidence="9" type="primary">CSON008041</name>
</gene>
<feature type="domain" description="Wntless-like transmembrane" evidence="7">
    <location>
        <begin position="241"/>
        <end position="493"/>
    </location>
</feature>
<feature type="transmembrane region" description="Helical" evidence="6">
    <location>
        <begin position="348"/>
        <end position="366"/>
    </location>
</feature>
<organism evidence="9">
    <name type="scientific">Culicoides sonorensis</name>
    <name type="common">Biting midge</name>
    <dbReference type="NCBI Taxonomy" id="179676"/>
    <lineage>
        <taxon>Eukaryota</taxon>
        <taxon>Metazoa</taxon>
        <taxon>Ecdysozoa</taxon>
        <taxon>Arthropoda</taxon>
        <taxon>Hexapoda</taxon>
        <taxon>Insecta</taxon>
        <taxon>Pterygota</taxon>
        <taxon>Neoptera</taxon>
        <taxon>Endopterygota</taxon>
        <taxon>Diptera</taxon>
        <taxon>Nematocera</taxon>
        <taxon>Chironomoidea</taxon>
        <taxon>Ceratopogonidae</taxon>
        <taxon>Ceratopogoninae</taxon>
        <taxon>Culicoides</taxon>
        <taxon>Monoculicoides</taxon>
    </lineage>
</organism>
<dbReference type="Pfam" id="PF06664">
    <property type="entry name" value="WLS-like_TM"/>
    <property type="match status" value="1"/>
</dbReference>
<feature type="transmembrane region" description="Helical" evidence="6">
    <location>
        <begin position="316"/>
        <end position="336"/>
    </location>
</feature>
<evidence type="ECO:0000256" key="6">
    <source>
        <dbReference type="SAM" id="Phobius"/>
    </source>
</evidence>